<feature type="chain" id="PRO_5002003354" description="Outer membrane protein beta-barrel domain-containing protein" evidence="2">
    <location>
        <begin position="22"/>
        <end position="346"/>
    </location>
</feature>
<dbReference type="Proteomes" id="UP000030121">
    <property type="component" value="Unassembled WGS sequence"/>
</dbReference>
<keyword evidence="1" id="KW-0175">Coiled coil</keyword>
<dbReference type="RefSeq" id="WP_026979570.1">
    <property type="nucleotide sequence ID" value="NZ_AUCZ01000003.1"/>
</dbReference>
<proteinExistence type="predicted"/>
<dbReference type="AlphaFoldDB" id="A0A0A2MKE8"/>
<gene>
    <name evidence="3" type="ORF">Q764_11125</name>
</gene>
<sequence length="346" mass="39930">MQKIIFYVAVSLCLFVSKVVAQETFEQRAKVIAQNIENITKEEKQALKEKVDLINQDLESKKITSEEADQKKIAAANWHSKNIEERVAMEQAKLNDLVQEKVEGKINDTTKTKKRNRFSISISGDDLNEPGREKRTTTQFVLASGFNNLVTKGAVANSDFGYMRSVFFEWGLTKRTRLGKEASPLHLKYGLSFMYNIIAPTDNRYFVDNGKETVMETYPVELRKKDSYFKNVYLALPVHLEFDFSKKTTKDGTTYYKSHNGFRFGVGGFVGYNTNSKQFLSYKIDDYKIKEKQKGDWNVNDWNYGLSTYVGWKETSLYLKYDLNPLFENNAVDQHNVSLGIRFDLN</sequence>
<name>A0A0A2MKE8_9FLAO</name>
<dbReference type="STRING" id="1121899.GCA_000430025_00800"/>
<protein>
    <recommendedName>
        <fullName evidence="5">Outer membrane protein beta-barrel domain-containing protein</fullName>
    </recommendedName>
</protein>
<evidence type="ECO:0000256" key="1">
    <source>
        <dbReference type="SAM" id="Coils"/>
    </source>
</evidence>
<dbReference type="eggNOG" id="COG0086">
    <property type="taxonomic scope" value="Bacteria"/>
</dbReference>
<keyword evidence="4" id="KW-1185">Reference proteome</keyword>
<accession>A0A0A2MKE8</accession>
<organism evidence="3 4">
    <name type="scientific">Flavobacterium suncheonense GH29-5 = DSM 17707</name>
    <dbReference type="NCBI Taxonomy" id="1121899"/>
    <lineage>
        <taxon>Bacteria</taxon>
        <taxon>Pseudomonadati</taxon>
        <taxon>Bacteroidota</taxon>
        <taxon>Flavobacteriia</taxon>
        <taxon>Flavobacteriales</taxon>
        <taxon>Flavobacteriaceae</taxon>
        <taxon>Flavobacterium</taxon>
    </lineage>
</organism>
<dbReference type="OrthoDB" id="1466811at2"/>
<keyword evidence="2" id="KW-0732">Signal</keyword>
<evidence type="ECO:0000256" key="2">
    <source>
        <dbReference type="SAM" id="SignalP"/>
    </source>
</evidence>
<evidence type="ECO:0000313" key="3">
    <source>
        <dbReference type="EMBL" id="KGO88780.1"/>
    </source>
</evidence>
<dbReference type="EMBL" id="JRLW01000015">
    <property type="protein sequence ID" value="KGO88780.1"/>
    <property type="molecule type" value="Genomic_DNA"/>
</dbReference>
<reference evidence="3 4" key="1">
    <citation type="submission" date="2013-09" db="EMBL/GenBank/DDBJ databases">
        <authorList>
            <person name="Zeng Z."/>
            <person name="Chen C."/>
        </authorList>
    </citation>
    <scope>NUCLEOTIDE SEQUENCE [LARGE SCALE GENOMIC DNA]</scope>
    <source>
        <strain evidence="3 4">GH29-5</strain>
    </source>
</reference>
<evidence type="ECO:0000313" key="4">
    <source>
        <dbReference type="Proteomes" id="UP000030121"/>
    </source>
</evidence>
<feature type="signal peptide" evidence="2">
    <location>
        <begin position="1"/>
        <end position="21"/>
    </location>
</feature>
<comment type="caution">
    <text evidence="3">The sequence shown here is derived from an EMBL/GenBank/DDBJ whole genome shotgun (WGS) entry which is preliminary data.</text>
</comment>
<feature type="coiled-coil region" evidence="1">
    <location>
        <begin position="36"/>
        <end position="100"/>
    </location>
</feature>
<evidence type="ECO:0008006" key="5">
    <source>
        <dbReference type="Google" id="ProtNLM"/>
    </source>
</evidence>